<dbReference type="InterPro" id="IPR051681">
    <property type="entry name" value="Ser/Thr_Kinases-Pseudokinases"/>
</dbReference>
<dbReference type="OrthoDB" id="3257280at2759"/>
<name>A0A4S8KIH2_DENBC</name>
<dbReference type="GO" id="GO:0004674">
    <property type="term" value="F:protein serine/threonine kinase activity"/>
    <property type="evidence" value="ECO:0007669"/>
    <property type="project" value="TreeGrafter"/>
</dbReference>
<keyword evidence="2" id="KW-0418">Kinase</keyword>
<feature type="domain" description="Protein kinase" evidence="1">
    <location>
        <begin position="15"/>
        <end position="289"/>
    </location>
</feature>
<dbReference type="PANTHER" id="PTHR44329:SF293">
    <property type="entry name" value="MITOGEN-ACTIVATED PROTEIN KINASE KINASE KINASE"/>
    <property type="match status" value="1"/>
</dbReference>
<keyword evidence="2" id="KW-0808">Transferase</keyword>
<evidence type="ECO:0000259" key="1">
    <source>
        <dbReference type="PROSITE" id="PS50011"/>
    </source>
</evidence>
<dbReference type="Proteomes" id="UP000297245">
    <property type="component" value="Unassembled WGS sequence"/>
</dbReference>
<evidence type="ECO:0000313" key="2">
    <source>
        <dbReference type="EMBL" id="THU75217.1"/>
    </source>
</evidence>
<reference evidence="2 3" key="1">
    <citation type="journal article" date="2019" name="Nat. Ecol. Evol.">
        <title>Megaphylogeny resolves global patterns of mushroom evolution.</title>
        <authorList>
            <person name="Varga T."/>
            <person name="Krizsan K."/>
            <person name="Foldi C."/>
            <person name="Dima B."/>
            <person name="Sanchez-Garcia M."/>
            <person name="Sanchez-Ramirez S."/>
            <person name="Szollosi G.J."/>
            <person name="Szarkandi J.G."/>
            <person name="Papp V."/>
            <person name="Albert L."/>
            <person name="Andreopoulos W."/>
            <person name="Angelini C."/>
            <person name="Antonin V."/>
            <person name="Barry K.W."/>
            <person name="Bougher N.L."/>
            <person name="Buchanan P."/>
            <person name="Buyck B."/>
            <person name="Bense V."/>
            <person name="Catcheside P."/>
            <person name="Chovatia M."/>
            <person name="Cooper J."/>
            <person name="Damon W."/>
            <person name="Desjardin D."/>
            <person name="Finy P."/>
            <person name="Geml J."/>
            <person name="Haridas S."/>
            <person name="Hughes K."/>
            <person name="Justo A."/>
            <person name="Karasinski D."/>
            <person name="Kautmanova I."/>
            <person name="Kiss B."/>
            <person name="Kocsube S."/>
            <person name="Kotiranta H."/>
            <person name="LaButti K.M."/>
            <person name="Lechner B.E."/>
            <person name="Liimatainen K."/>
            <person name="Lipzen A."/>
            <person name="Lukacs Z."/>
            <person name="Mihaltcheva S."/>
            <person name="Morgado L.N."/>
            <person name="Niskanen T."/>
            <person name="Noordeloos M.E."/>
            <person name="Ohm R.A."/>
            <person name="Ortiz-Santana B."/>
            <person name="Ovrebo C."/>
            <person name="Racz N."/>
            <person name="Riley R."/>
            <person name="Savchenko A."/>
            <person name="Shiryaev A."/>
            <person name="Soop K."/>
            <person name="Spirin V."/>
            <person name="Szebenyi C."/>
            <person name="Tomsovsky M."/>
            <person name="Tulloss R.E."/>
            <person name="Uehling J."/>
            <person name="Grigoriev I.V."/>
            <person name="Vagvolgyi C."/>
            <person name="Papp T."/>
            <person name="Martin F.M."/>
            <person name="Miettinen O."/>
            <person name="Hibbett D.S."/>
            <person name="Nagy L.G."/>
        </authorList>
    </citation>
    <scope>NUCLEOTIDE SEQUENCE [LARGE SCALE GENOMIC DNA]</scope>
    <source>
        <strain evidence="2 3">CBS 962.96</strain>
    </source>
</reference>
<evidence type="ECO:0000313" key="3">
    <source>
        <dbReference type="Proteomes" id="UP000297245"/>
    </source>
</evidence>
<dbReference type="Pfam" id="PF00069">
    <property type="entry name" value="Pkinase"/>
    <property type="match status" value="1"/>
</dbReference>
<proteinExistence type="predicted"/>
<sequence>METLQSQYAQLPPNDSLLRLQTTASFDVVLTDEGPLQRAFPSVPEELLSIPQAFIDDLTYTSTLTSHVDLVKLSEGTVKVFKRYPPIPPSHDALLPEALVLAAVESAQILKPTHVVVSRHGDDMYFRGFLMPYLSHGTLAEYLGSNTLDWATKIRWAIQIAAGVSSLHCRGFYCGDIRLENILISDDQKDVVLIDVGPVPALVPPYTPPEVVGSQLLTGPRDIYAVGIILAAFVLGNGEAKYPDDNDLADAPDPYRTIVLECLDCDPLKRPTPEKLVDALKSCDEVPVL</sequence>
<dbReference type="PANTHER" id="PTHR44329">
    <property type="entry name" value="SERINE/THREONINE-PROTEIN KINASE TNNI3K-RELATED"/>
    <property type="match status" value="1"/>
</dbReference>
<dbReference type="GO" id="GO:0005524">
    <property type="term" value="F:ATP binding"/>
    <property type="evidence" value="ECO:0007669"/>
    <property type="project" value="InterPro"/>
</dbReference>
<organism evidence="2 3">
    <name type="scientific">Dendrothele bispora (strain CBS 962.96)</name>
    <dbReference type="NCBI Taxonomy" id="1314807"/>
    <lineage>
        <taxon>Eukaryota</taxon>
        <taxon>Fungi</taxon>
        <taxon>Dikarya</taxon>
        <taxon>Basidiomycota</taxon>
        <taxon>Agaricomycotina</taxon>
        <taxon>Agaricomycetes</taxon>
        <taxon>Agaricomycetidae</taxon>
        <taxon>Agaricales</taxon>
        <taxon>Agaricales incertae sedis</taxon>
        <taxon>Dendrothele</taxon>
    </lineage>
</organism>
<dbReference type="AlphaFoldDB" id="A0A4S8KIH2"/>
<dbReference type="InterPro" id="IPR011009">
    <property type="entry name" value="Kinase-like_dom_sf"/>
</dbReference>
<dbReference type="SUPFAM" id="SSF56112">
    <property type="entry name" value="Protein kinase-like (PK-like)"/>
    <property type="match status" value="1"/>
</dbReference>
<dbReference type="Gene3D" id="1.10.510.10">
    <property type="entry name" value="Transferase(Phosphotransferase) domain 1"/>
    <property type="match status" value="1"/>
</dbReference>
<dbReference type="PROSITE" id="PS50011">
    <property type="entry name" value="PROTEIN_KINASE_DOM"/>
    <property type="match status" value="1"/>
</dbReference>
<accession>A0A4S8KIH2</accession>
<keyword evidence="3" id="KW-1185">Reference proteome</keyword>
<dbReference type="InterPro" id="IPR000719">
    <property type="entry name" value="Prot_kinase_dom"/>
</dbReference>
<dbReference type="EMBL" id="ML182653">
    <property type="protein sequence ID" value="THU75217.1"/>
    <property type="molecule type" value="Genomic_DNA"/>
</dbReference>
<protein>
    <submittedName>
        <fullName evidence="2">Kinase-like protein</fullName>
    </submittedName>
</protein>
<gene>
    <name evidence="2" type="ORF">K435DRAFT_881354</name>
</gene>